<dbReference type="PANTHER" id="PTHR43074:SF1">
    <property type="entry name" value="BETA-KETOACYL SYNTHASE FAMILY PROTEIN-RELATED"/>
    <property type="match status" value="1"/>
</dbReference>
<dbReference type="GO" id="GO:0016746">
    <property type="term" value="F:acyltransferase activity"/>
    <property type="evidence" value="ECO:0007669"/>
    <property type="project" value="UniProtKB-KW"/>
</dbReference>
<dbReference type="InterPro" id="IPR009081">
    <property type="entry name" value="PP-bd_ACP"/>
</dbReference>
<evidence type="ECO:0000256" key="1">
    <source>
        <dbReference type="ARBA" id="ARBA00022679"/>
    </source>
</evidence>
<dbReference type="PROSITE" id="PS50075">
    <property type="entry name" value="CARRIER"/>
    <property type="match status" value="2"/>
</dbReference>
<protein>
    <submittedName>
        <fullName evidence="4">Acyltransferase domain-containing protein</fullName>
    </submittedName>
</protein>
<organism evidence="4 5">
    <name type="scientific">Chromobacterium subtsugae</name>
    <dbReference type="NCBI Taxonomy" id="251747"/>
    <lineage>
        <taxon>Bacteria</taxon>
        <taxon>Pseudomonadati</taxon>
        <taxon>Pseudomonadota</taxon>
        <taxon>Betaproteobacteria</taxon>
        <taxon>Neisseriales</taxon>
        <taxon>Chromobacteriaceae</taxon>
        <taxon>Chromobacterium</taxon>
    </lineage>
</organism>
<feature type="domain" description="Ketosynthase family 3 (KS3)" evidence="3">
    <location>
        <begin position="12"/>
        <end position="470"/>
    </location>
</feature>
<proteinExistence type="predicted"/>
<dbReference type="InterPro" id="IPR020841">
    <property type="entry name" value="PKS_Beta-ketoAc_synthase_dom"/>
</dbReference>
<gene>
    <name evidence="4" type="ORF">KIF53_20410</name>
</gene>
<dbReference type="InterPro" id="IPR001227">
    <property type="entry name" value="Ac_transferase_dom_sf"/>
</dbReference>
<dbReference type="Gene3D" id="3.40.366.10">
    <property type="entry name" value="Malonyl-Coenzyme A Acyl Carrier Protein, domain 2"/>
    <property type="match status" value="1"/>
</dbReference>
<dbReference type="InterPro" id="IPR014031">
    <property type="entry name" value="Ketoacyl_synth_C"/>
</dbReference>
<dbReference type="Gene3D" id="3.30.70.250">
    <property type="entry name" value="Malonyl-CoA ACP transacylase, ACP-binding"/>
    <property type="match status" value="1"/>
</dbReference>
<evidence type="ECO:0000313" key="5">
    <source>
        <dbReference type="Proteomes" id="UP000711178"/>
    </source>
</evidence>
<dbReference type="InterPro" id="IPR016035">
    <property type="entry name" value="Acyl_Trfase/lysoPLipase"/>
</dbReference>
<dbReference type="SUPFAM" id="SSF53901">
    <property type="entry name" value="Thiolase-like"/>
    <property type="match status" value="1"/>
</dbReference>
<dbReference type="SUPFAM" id="SSF52151">
    <property type="entry name" value="FabD/lysophospholipase-like"/>
    <property type="match status" value="1"/>
</dbReference>
<sequence length="1213" mass="126427">MASNTPPRNHHAAPIAVIGLAALMPKANSLSDYWTNILNETDCLERVPSSRWPLDEYFDADPAAPDRTYSDRGGFVPDLAFDPLLFGLPPNVLSSTDAAQLYALAVGRQALLDAGYNPDPAGTGRKLPNSRSGIVLGVSGTTMKLTLEMAKRSEIPKWIDTLRQAGVDDQLIDSVARAMRSHYPSWTEDTFPGFLANVVAGRVANRFGLGAASHTVDAACASSLAAVRLACQELRSGAADIMVTGGVDTDNSNVAFLSFSKTPALSKTGKVRSFDADADGTMISEGVGMLVLKRLEDAEADGDRIYGVIRGLGASTDAAGGAIYAPRSEGQMRALRAAYADAGFDPLSVGLIEAHATGTVVGDAVEIESLEAVLGEAAAPIALGSVKAQIGHTKAAAGAASLIKTVLALYHKVIPATLNVQAPNARLKQDGPFYLPRRARPWLAPANGPRRAGVSVFGFGGANLHVAVEEYQDKHPAPSHHAAAPMLLSADTPAELARRCRELADRLQAGDHSAPLWPDAPPPAAAARVGLLARSLDAAPELLKSAADMLDKRPDQDAWSLPTGVHYRRQALAGEVVAVFSGQGSQTVGMGSRLLIDQPQVRQYFEAFDDAGRERGFTPVSQLIFAPDTFSAERADAQRAALTHTLYAQTAIGAYSMAAYSVLRDAGLQPKMALGHSFGELSALWAAGVFDDAGYRAAVLSRGDALTPPAGADAGGMIAIQASAEQLQALAAQLPGLHLANHNSPKQTVAGGDAAALERAIAELARHGIQATRIAVAAAFHTGHVGYAAAPWQAALRDIPLQAPKMPVLANLNAQPYPADSEGIRSLLAQQPFNAVRFQQQIEAAYQAGGRIFIEIGPRAILTRMVDDILGDRAHIALPVAHDPAGDDGRQIQEAILRLAVLGQAMRLASPAPRKPAASPLSIQVGAHIIRTANQPAWPVVDKTAAAPAPQPAAASEPAVDSAQLLAQVHQSFLQQQAELARILAERQPAPEVLAEIRRAQDKVHALHQAFLDSQRPAAAASAAPQPVVVQAAPAIAPPQAPAAAPLAAQAAPVPTAAPSADISQLLLATVADKTGYPVDMLSLDMRLEADLGVDSIKRVEILSSVRDALGVSAASASDELRSAATLAEIAALLSGYAGQTVTAPAPAIAPVQAQAVQAPAASPAAAAAPSADISQLLLATVADKTGYPVDMLSLDMRLEADLGVDSIKRVEI</sequence>
<dbReference type="InterPro" id="IPR052568">
    <property type="entry name" value="PKS-FAS_Synthase"/>
</dbReference>
<dbReference type="Gene3D" id="3.40.47.10">
    <property type="match status" value="1"/>
</dbReference>
<keyword evidence="4" id="KW-0012">Acyltransferase</keyword>
<dbReference type="Proteomes" id="UP000711178">
    <property type="component" value="Unassembled WGS sequence"/>
</dbReference>
<dbReference type="SUPFAM" id="SSF47336">
    <property type="entry name" value="ACP-like"/>
    <property type="match status" value="2"/>
</dbReference>
<dbReference type="PANTHER" id="PTHR43074">
    <property type="entry name" value="OMEGA-3 POLYUNSATURATED FATTY ACID SYNTHASE PFAB-RELATED"/>
    <property type="match status" value="1"/>
</dbReference>
<dbReference type="Pfam" id="PF00698">
    <property type="entry name" value="Acyl_transf_1"/>
    <property type="match status" value="1"/>
</dbReference>
<dbReference type="InterPro" id="IPR016036">
    <property type="entry name" value="Malonyl_transacylase_ACP-bd"/>
</dbReference>
<dbReference type="Pfam" id="PF02801">
    <property type="entry name" value="Ketoacyl-synt_C"/>
    <property type="match status" value="1"/>
</dbReference>
<dbReference type="InterPro" id="IPR016039">
    <property type="entry name" value="Thiolase-like"/>
</dbReference>
<keyword evidence="1" id="KW-0808">Transferase</keyword>
<dbReference type="CDD" id="cd00833">
    <property type="entry name" value="PKS"/>
    <property type="match status" value="1"/>
</dbReference>
<dbReference type="Pfam" id="PF00550">
    <property type="entry name" value="PP-binding"/>
    <property type="match status" value="1"/>
</dbReference>
<keyword evidence="5" id="KW-1185">Reference proteome</keyword>
<comment type="caution">
    <text evidence="4">The sequence shown here is derived from an EMBL/GenBank/DDBJ whole genome shotgun (WGS) entry which is preliminary data.</text>
</comment>
<evidence type="ECO:0000259" key="3">
    <source>
        <dbReference type="PROSITE" id="PS52004"/>
    </source>
</evidence>
<dbReference type="EMBL" id="JAHDTB010000029">
    <property type="protein sequence ID" value="MBW8290006.1"/>
    <property type="molecule type" value="Genomic_DNA"/>
</dbReference>
<feature type="non-terminal residue" evidence="4">
    <location>
        <position position="1213"/>
    </location>
</feature>
<dbReference type="SMART" id="SM00827">
    <property type="entry name" value="PKS_AT"/>
    <property type="match status" value="1"/>
</dbReference>
<evidence type="ECO:0000259" key="2">
    <source>
        <dbReference type="PROSITE" id="PS50075"/>
    </source>
</evidence>
<reference evidence="4 5" key="1">
    <citation type="submission" date="2021-05" db="EMBL/GenBank/DDBJ databases">
        <title>Draft Whole Genome Sequencing Of Biosensor Chromobacterium violaceum Strain CV026 Reveals A Regulatory RNA In Chromobacterium violaceum Phenotype Regulatory Network.</title>
        <authorList>
            <person name="Hong K.W."/>
            <person name="Chan K.G."/>
            <person name="Chang C.-Y."/>
        </authorList>
    </citation>
    <scope>NUCLEOTIDE SEQUENCE [LARGE SCALE GENOMIC DNA]</scope>
    <source>
        <strain evidence="4 5">ATCC 31532</strain>
    </source>
</reference>
<feature type="domain" description="Carrier" evidence="2">
    <location>
        <begin position="1169"/>
        <end position="1213"/>
    </location>
</feature>
<feature type="domain" description="Carrier" evidence="2">
    <location>
        <begin position="1058"/>
        <end position="1138"/>
    </location>
</feature>
<dbReference type="RefSeq" id="WP_219945946.1">
    <property type="nucleotide sequence ID" value="NZ_JAHCDJ010000032.1"/>
</dbReference>
<dbReference type="Gene3D" id="1.10.1200.10">
    <property type="entry name" value="ACP-like"/>
    <property type="match status" value="2"/>
</dbReference>
<evidence type="ECO:0000313" key="4">
    <source>
        <dbReference type="EMBL" id="MBW8290006.1"/>
    </source>
</evidence>
<dbReference type="InterPro" id="IPR014030">
    <property type="entry name" value="Ketoacyl_synth_N"/>
</dbReference>
<dbReference type="PROSITE" id="PS52004">
    <property type="entry name" value="KS3_2"/>
    <property type="match status" value="1"/>
</dbReference>
<dbReference type="SMART" id="SM00825">
    <property type="entry name" value="PKS_KS"/>
    <property type="match status" value="1"/>
</dbReference>
<dbReference type="SUPFAM" id="SSF55048">
    <property type="entry name" value="Probable ACP-binding domain of malonyl-CoA ACP transacylase"/>
    <property type="match status" value="1"/>
</dbReference>
<name>A0ABS7FJ47_9NEIS</name>
<dbReference type="InterPro" id="IPR014043">
    <property type="entry name" value="Acyl_transferase_dom"/>
</dbReference>
<accession>A0ABS7FJ47</accession>
<dbReference type="Pfam" id="PF00109">
    <property type="entry name" value="ketoacyl-synt"/>
    <property type="match status" value="1"/>
</dbReference>
<dbReference type="InterPro" id="IPR036736">
    <property type="entry name" value="ACP-like_sf"/>
</dbReference>